<dbReference type="PANTHER" id="PTHR43751:SF1">
    <property type="entry name" value="SULFATASE ATSG-RELATED"/>
    <property type="match status" value="1"/>
</dbReference>
<dbReference type="Gene3D" id="2.60.120.560">
    <property type="entry name" value="Exo-inulinase, domain 1"/>
    <property type="match status" value="1"/>
</dbReference>
<dbReference type="OrthoDB" id="9762324at2"/>
<dbReference type="Gene3D" id="3.40.720.10">
    <property type="entry name" value="Alkaline Phosphatase, subunit A"/>
    <property type="match status" value="1"/>
</dbReference>
<gene>
    <name evidence="4" type="ORF">Mal48_43350</name>
</gene>
<dbReference type="InterPro" id="IPR017850">
    <property type="entry name" value="Alkaline_phosphatase_core_sf"/>
</dbReference>
<evidence type="ECO:0000256" key="1">
    <source>
        <dbReference type="SAM" id="SignalP"/>
    </source>
</evidence>
<dbReference type="InterPro" id="IPR010496">
    <property type="entry name" value="AL/BT2_dom"/>
</dbReference>
<dbReference type="RefSeq" id="WP_145204008.1">
    <property type="nucleotide sequence ID" value="NZ_CP036267.1"/>
</dbReference>
<evidence type="ECO:0000259" key="3">
    <source>
        <dbReference type="Pfam" id="PF06439"/>
    </source>
</evidence>
<dbReference type="Proteomes" id="UP000315724">
    <property type="component" value="Chromosome"/>
</dbReference>
<name>A0A517QTV4_9PLAN</name>
<dbReference type="InterPro" id="IPR000917">
    <property type="entry name" value="Sulfatase_N"/>
</dbReference>
<sequence precursor="true">MRWLFVVTFLFQMPFVSAYAEKRPNILIAISDDQSWPHTSAYGSKFVKTPAFDRVAKEGVLFNNAYAASPGCSPSRAALLTGKHHWQIEHAGTHASLFPRKYQTFPEVLGENGYFVGLTGKGWGPGDFETAGWKQNPAGPSFDQKKTKPPFKKISGKDYAANFAEFLSEKPEDQPFCFWYGAHEPHRAFQQGSGLKAGKKLEDVEVPAFLPDRPEIRSDLLDYAVEIEWFDQHLGKILDQLEEAGELENTLVIVTSDNGMAFPRAKANCYEYGVHVPLAIRWGSEIAAGRTSDDLVGFVDLTATIYDATEVAPPDEESSLPGKSLVNILKSEKEGTVDSTRTAVFSGRERHSSSRYLNLAYPQRSMRTKQHLYIRNFRPDRWPAGSPRKLDENGGLGPQDGGYHDIDACPSLSYFIENKTDPEIVKYFDWATQKRPAVEIFDMEKDPACLNNLAGTEGFAETEKQLAQQFEDYLIKTKDPRILDGGDVFETYHRVSAIRQFPAPSHVEYYDTAMRKEGWIPLFNRRNLDGWKASTPSDSFEVVNGMIKAQATSDQSHLFYTGEVNDADFQDFELLVYVMTTPGSNSGIYFHTEYQEEGFPEVGHEVQVNSTHKNPNKTGSLFTVKDVTETDVTDNVFYTELITVKGNRVTIKVNDKTVVTYTEPSNYKHPKFSGRKIDHGTFALQAHDPDSTVYFREIWVRPLDDKKTDDQ</sequence>
<keyword evidence="1" id="KW-0732">Signal</keyword>
<protein>
    <submittedName>
        <fullName evidence="4">Arylsulfatase</fullName>
        <ecNumber evidence="4">3.1.6.1</ecNumber>
    </submittedName>
</protein>
<dbReference type="InterPro" id="IPR052701">
    <property type="entry name" value="GAG_Ulvan_Degrading_Sulfatases"/>
</dbReference>
<dbReference type="EC" id="3.1.6.1" evidence="4"/>
<feature type="chain" id="PRO_5021863148" evidence="1">
    <location>
        <begin position="19"/>
        <end position="711"/>
    </location>
</feature>
<dbReference type="CDD" id="cd16027">
    <property type="entry name" value="SGSH"/>
    <property type="match status" value="1"/>
</dbReference>
<reference evidence="4 5" key="1">
    <citation type="submission" date="2019-02" db="EMBL/GenBank/DDBJ databases">
        <title>Deep-cultivation of Planctomycetes and their phenomic and genomic characterization uncovers novel biology.</title>
        <authorList>
            <person name="Wiegand S."/>
            <person name="Jogler M."/>
            <person name="Boedeker C."/>
            <person name="Pinto D."/>
            <person name="Vollmers J."/>
            <person name="Rivas-Marin E."/>
            <person name="Kohn T."/>
            <person name="Peeters S.H."/>
            <person name="Heuer A."/>
            <person name="Rast P."/>
            <person name="Oberbeckmann S."/>
            <person name="Bunk B."/>
            <person name="Jeske O."/>
            <person name="Meyerdierks A."/>
            <person name="Storesund J.E."/>
            <person name="Kallscheuer N."/>
            <person name="Luecker S."/>
            <person name="Lage O.M."/>
            <person name="Pohl T."/>
            <person name="Merkel B.J."/>
            <person name="Hornburger P."/>
            <person name="Mueller R.-W."/>
            <person name="Bruemmer F."/>
            <person name="Labrenz M."/>
            <person name="Spormann A.M."/>
            <person name="Op den Camp H."/>
            <person name="Overmann J."/>
            <person name="Amann R."/>
            <person name="Jetten M.S.M."/>
            <person name="Mascher T."/>
            <person name="Medema M.H."/>
            <person name="Devos D.P."/>
            <person name="Kaster A.-K."/>
            <person name="Ovreas L."/>
            <person name="Rohde M."/>
            <person name="Galperin M.Y."/>
            <person name="Jogler C."/>
        </authorList>
    </citation>
    <scope>NUCLEOTIDE SEQUENCE [LARGE SCALE GENOMIC DNA]</scope>
    <source>
        <strain evidence="4 5">Mal48</strain>
    </source>
</reference>
<dbReference type="PANTHER" id="PTHR43751">
    <property type="entry name" value="SULFATASE"/>
    <property type="match status" value="1"/>
</dbReference>
<organism evidence="4 5">
    <name type="scientific">Thalassoglobus polymorphus</name>
    <dbReference type="NCBI Taxonomy" id="2527994"/>
    <lineage>
        <taxon>Bacteria</taxon>
        <taxon>Pseudomonadati</taxon>
        <taxon>Planctomycetota</taxon>
        <taxon>Planctomycetia</taxon>
        <taxon>Planctomycetales</taxon>
        <taxon>Planctomycetaceae</taxon>
        <taxon>Thalassoglobus</taxon>
    </lineage>
</organism>
<feature type="domain" description="Sulfatase N-terminal" evidence="2">
    <location>
        <begin position="24"/>
        <end position="310"/>
    </location>
</feature>
<evidence type="ECO:0000313" key="4">
    <source>
        <dbReference type="EMBL" id="QDT35061.1"/>
    </source>
</evidence>
<feature type="signal peptide" evidence="1">
    <location>
        <begin position="1"/>
        <end position="18"/>
    </location>
</feature>
<accession>A0A517QTV4</accession>
<dbReference type="KEGG" id="tpol:Mal48_43350"/>
<proteinExistence type="predicted"/>
<keyword evidence="5" id="KW-1185">Reference proteome</keyword>
<dbReference type="Pfam" id="PF00884">
    <property type="entry name" value="Sulfatase"/>
    <property type="match status" value="1"/>
</dbReference>
<evidence type="ECO:0000313" key="5">
    <source>
        <dbReference type="Proteomes" id="UP000315724"/>
    </source>
</evidence>
<dbReference type="EMBL" id="CP036267">
    <property type="protein sequence ID" value="QDT35061.1"/>
    <property type="molecule type" value="Genomic_DNA"/>
</dbReference>
<dbReference type="SUPFAM" id="SSF53649">
    <property type="entry name" value="Alkaline phosphatase-like"/>
    <property type="match status" value="1"/>
</dbReference>
<dbReference type="Pfam" id="PF06439">
    <property type="entry name" value="3keto-disac_hyd"/>
    <property type="match status" value="1"/>
</dbReference>
<keyword evidence="4" id="KW-0378">Hydrolase</keyword>
<dbReference type="GO" id="GO:0004065">
    <property type="term" value="F:arylsulfatase activity"/>
    <property type="evidence" value="ECO:0007669"/>
    <property type="project" value="UniProtKB-EC"/>
</dbReference>
<dbReference type="AlphaFoldDB" id="A0A517QTV4"/>
<evidence type="ECO:0000259" key="2">
    <source>
        <dbReference type="Pfam" id="PF00884"/>
    </source>
</evidence>
<feature type="domain" description="3-keto-alpha-glucoside-1,2-lyase/3-keto-2-hydroxy-glucal hydratase" evidence="3">
    <location>
        <begin position="518"/>
        <end position="701"/>
    </location>
</feature>